<protein>
    <submittedName>
        <fullName evidence="2">Uncharacterized protein</fullName>
    </submittedName>
</protein>
<feature type="compositionally biased region" description="Low complexity" evidence="1">
    <location>
        <begin position="224"/>
        <end position="237"/>
    </location>
</feature>
<accession>A0A1X6NVE3</accession>
<feature type="region of interest" description="Disordered" evidence="1">
    <location>
        <begin position="135"/>
        <end position="160"/>
    </location>
</feature>
<name>A0A1X6NVE3_PORUM</name>
<feature type="compositionally biased region" description="Basic residues" evidence="1">
    <location>
        <begin position="297"/>
        <end position="320"/>
    </location>
</feature>
<evidence type="ECO:0000313" key="3">
    <source>
        <dbReference type="Proteomes" id="UP000218209"/>
    </source>
</evidence>
<proteinExistence type="predicted"/>
<evidence type="ECO:0000313" key="2">
    <source>
        <dbReference type="EMBL" id="OSX72578.1"/>
    </source>
</evidence>
<feature type="region of interest" description="Disordered" evidence="1">
    <location>
        <begin position="287"/>
        <end position="343"/>
    </location>
</feature>
<organism evidence="2 3">
    <name type="scientific">Porphyra umbilicalis</name>
    <name type="common">Purple laver</name>
    <name type="synonym">Red alga</name>
    <dbReference type="NCBI Taxonomy" id="2786"/>
    <lineage>
        <taxon>Eukaryota</taxon>
        <taxon>Rhodophyta</taxon>
        <taxon>Bangiophyceae</taxon>
        <taxon>Bangiales</taxon>
        <taxon>Bangiaceae</taxon>
        <taxon>Porphyra</taxon>
    </lineage>
</organism>
<dbReference type="EMBL" id="KV919051">
    <property type="protein sequence ID" value="OSX72578.1"/>
    <property type="molecule type" value="Genomic_DNA"/>
</dbReference>
<sequence>MTCIPEARRGARRHGRALPVAGGRAWWPRVCPQFVTDAALLSAQHCAGTARYWPKVQALLVDFPACRHRSACATNQRSAVRHLPFPLQRDKQRLVPPSPPRSPALPLTGHGNRGRGPLPPCPWSAATAPCPLRGILGRSGHPPRTPTASASRWAPPMGRRLGTRPSPWIYFNSIGRRTDQHVTGTPVPLTRLTRSLTLLHVLPPPPLPLPSEDNYRWTTSSPALVTRSSSSSPPARAGVLPLSPRCRRRGCRGRTQTRTGAPVGQASSGGASFPRLDSCRPCLPVAFPHFRGSSRSPPRRARRGRLMRRRRWRHPPHHPPPKLQEDSAQRRLATVAATTKGSR</sequence>
<feature type="region of interest" description="Disordered" evidence="1">
    <location>
        <begin position="224"/>
        <end position="275"/>
    </location>
</feature>
<gene>
    <name evidence="2" type="ORF">BU14_0422s0010</name>
</gene>
<evidence type="ECO:0000256" key="1">
    <source>
        <dbReference type="SAM" id="MobiDB-lite"/>
    </source>
</evidence>
<feature type="region of interest" description="Disordered" evidence="1">
    <location>
        <begin position="90"/>
        <end position="119"/>
    </location>
</feature>
<dbReference type="Proteomes" id="UP000218209">
    <property type="component" value="Unassembled WGS sequence"/>
</dbReference>
<keyword evidence="3" id="KW-1185">Reference proteome</keyword>
<dbReference type="AlphaFoldDB" id="A0A1X6NVE3"/>
<reference evidence="2 3" key="1">
    <citation type="submission" date="2017-03" db="EMBL/GenBank/DDBJ databases">
        <title>WGS assembly of Porphyra umbilicalis.</title>
        <authorList>
            <person name="Brawley S.H."/>
            <person name="Blouin N.A."/>
            <person name="Ficko-Blean E."/>
            <person name="Wheeler G.L."/>
            <person name="Lohr M."/>
            <person name="Goodson H.V."/>
            <person name="Jenkins J.W."/>
            <person name="Blaby-Haas C.E."/>
            <person name="Helliwell K.E."/>
            <person name="Chan C."/>
            <person name="Marriage T."/>
            <person name="Bhattacharya D."/>
            <person name="Klein A.S."/>
            <person name="Badis Y."/>
            <person name="Brodie J."/>
            <person name="Cao Y."/>
            <person name="Collen J."/>
            <person name="Dittami S.M."/>
            <person name="Gachon C.M."/>
            <person name="Green B.R."/>
            <person name="Karpowicz S."/>
            <person name="Kim J.W."/>
            <person name="Kudahl U."/>
            <person name="Lin S."/>
            <person name="Michel G."/>
            <person name="Mittag M."/>
            <person name="Olson B.J."/>
            <person name="Pangilinan J."/>
            <person name="Peng Y."/>
            <person name="Qiu H."/>
            <person name="Shu S."/>
            <person name="Singer J.T."/>
            <person name="Smith A.G."/>
            <person name="Sprecher B.N."/>
            <person name="Wagner V."/>
            <person name="Wang W."/>
            <person name="Wang Z.-Y."/>
            <person name="Yan J."/>
            <person name="Yarish C."/>
            <person name="Zoeuner-Riek S."/>
            <person name="Zhuang Y."/>
            <person name="Zou Y."/>
            <person name="Lindquist E.A."/>
            <person name="Grimwood J."/>
            <person name="Barry K."/>
            <person name="Rokhsar D.S."/>
            <person name="Schmutz J."/>
            <person name="Stiller J.W."/>
            <person name="Grossman A.R."/>
            <person name="Prochnik S.E."/>
        </authorList>
    </citation>
    <scope>NUCLEOTIDE SEQUENCE [LARGE SCALE GENOMIC DNA]</scope>
    <source>
        <strain evidence="2">4086291</strain>
    </source>
</reference>